<organism evidence="3 4">
    <name type="scientific">Actinomortierella ambigua</name>
    <dbReference type="NCBI Taxonomy" id="1343610"/>
    <lineage>
        <taxon>Eukaryota</taxon>
        <taxon>Fungi</taxon>
        <taxon>Fungi incertae sedis</taxon>
        <taxon>Mucoromycota</taxon>
        <taxon>Mortierellomycotina</taxon>
        <taxon>Mortierellomycetes</taxon>
        <taxon>Mortierellales</taxon>
        <taxon>Mortierellaceae</taxon>
        <taxon>Actinomortierella</taxon>
    </lineage>
</organism>
<dbReference type="EMBL" id="JAAAJB010000106">
    <property type="protein sequence ID" value="KAG0265864.1"/>
    <property type="molecule type" value="Genomic_DNA"/>
</dbReference>
<feature type="compositionally biased region" description="Polar residues" evidence="1">
    <location>
        <begin position="256"/>
        <end position="265"/>
    </location>
</feature>
<evidence type="ECO:0000256" key="2">
    <source>
        <dbReference type="SAM" id="SignalP"/>
    </source>
</evidence>
<feature type="region of interest" description="Disordered" evidence="1">
    <location>
        <begin position="88"/>
        <end position="190"/>
    </location>
</feature>
<feature type="compositionally biased region" description="Basic residues" evidence="1">
    <location>
        <begin position="46"/>
        <end position="56"/>
    </location>
</feature>
<evidence type="ECO:0000313" key="3">
    <source>
        <dbReference type="EMBL" id="KAG0265864.1"/>
    </source>
</evidence>
<feature type="compositionally biased region" description="Polar residues" evidence="1">
    <location>
        <begin position="172"/>
        <end position="190"/>
    </location>
</feature>
<comment type="caution">
    <text evidence="3">The sequence shown here is derived from an EMBL/GenBank/DDBJ whole genome shotgun (WGS) entry which is preliminary data.</text>
</comment>
<feature type="compositionally biased region" description="Low complexity" evidence="1">
    <location>
        <begin position="97"/>
        <end position="108"/>
    </location>
</feature>
<sequence length="539" mass="58311">MKRRPRSTVQTFALCTALLLTALGTLLQPHQQQRQGIVAADLVPPRQHHHHHHHHPDQRPADPAKSPFPDLRLALTSLNDRLIAYQYTEPAPPPTTTMPAEPTEAPAPKMIHHSHQRKIPPGSGSGHGSAEPDHTHKKNDDDPPEPLPPWQEGDNDGPCPLGEQATRADQPATATERTSHPCISSLAQPLSPSTIMSHEIETEEDIPINVAQVFSHPTMSESSSSSSTSGIGSSHSQYLDHSIPFSPREQLEPATTAATTIQFSTEPKGDQPRIQKVDYTAKNHGQEEEAREEEKERKNSLCHTMDTASIAPEPTLATIQAPTSTSTTTTTTTVSDRGGRGGGGAADHRAQDERSAHDRGSMSKENAVTTPMTTMTNQASPTGPPMPTPEPTATEEDPSIVFDTGDDDDRNELPGTIVAREAQIMTGRSSKGGQDSVGGAKAGKRVVRKVTTLIIETMTIIRHPPKETLSMHRQRLAKEDHVLFDSGIEGDMIVSIVNQEEAKAKNKKTTATTTGKTAMARTMTTTTMAHGRGRVNDEL</sequence>
<feature type="compositionally biased region" description="Basic and acidic residues" evidence="1">
    <location>
        <begin position="267"/>
        <end position="299"/>
    </location>
</feature>
<feature type="compositionally biased region" description="Polar residues" evidence="1">
    <location>
        <begin position="363"/>
        <end position="380"/>
    </location>
</feature>
<feature type="compositionally biased region" description="Basic and acidic residues" evidence="1">
    <location>
        <begin position="130"/>
        <end position="141"/>
    </location>
</feature>
<feature type="compositionally biased region" description="Low complexity" evidence="1">
    <location>
        <begin position="323"/>
        <end position="333"/>
    </location>
</feature>
<feature type="compositionally biased region" description="Basic and acidic residues" evidence="1">
    <location>
        <begin position="346"/>
        <end position="362"/>
    </location>
</feature>
<keyword evidence="4" id="KW-1185">Reference proteome</keyword>
<dbReference type="AlphaFoldDB" id="A0A9P6QH81"/>
<feature type="compositionally biased region" description="Low complexity" evidence="1">
    <location>
        <begin position="216"/>
        <end position="236"/>
    </location>
</feature>
<keyword evidence="2" id="KW-0732">Signal</keyword>
<name>A0A9P6QH81_9FUNG</name>
<dbReference type="OrthoDB" id="2449976at2759"/>
<gene>
    <name evidence="3" type="ORF">DFQ27_000315</name>
</gene>
<evidence type="ECO:0000256" key="1">
    <source>
        <dbReference type="SAM" id="MobiDB-lite"/>
    </source>
</evidence>
<feature type="region of interest" description="Disordered" evidence="1">
    <location>
        <begin position="216"/>
        <end position="395"/>
    </location>
</feature>
<feature type="region of interest" description="Disordered" evidence="1">
    <location>
        <begin position="45"/>
        <end position="69"/>
    </location>
</feature>
<proteinExistence type="predicted"/>
<evidence type="ECO:0000313" key="4">
    <source>
        <dbReference type="Proteomes" id="UP000807716"/>
    </source>
</evidence>
<accession>A0A9P6QH81</accession>
<dbReference type="Proteomes" id="UP000807716">
    <property type="component" value="Unassembled WGS sequence"/>
</dbReference>
<protein>
    <submittedName>
        <fullName evidence="3">Uncharacterized protein</fullName>
    </submittedName>
</protein>
<reference evidence="3" key="1">
    <citation type="journal article" date="2020" name="Fungal Divers.">
        <title>Resolving the Mortierellaceae phylogeny through synthesis of multi-gene phylogenetics and phylogenomics.</title>
        <authorList>
            <person name="Vandepol N."/>
            <person name="Liber J."/>
            <person name="Desiro A."/>
            <person name="Na H."/>
            <person name="Kennedy M."/>
            <person name="Barry K."/>
            <person name="Grigoriev I.V."/>
            <person name="Miller A.N."/>
            <person name="O'Donnell K."/>
            <person name="Stajich J.E."/>
            <person name="Bonito G."/>
        </authorList>
    </citation>
    <scope>NUCLEOTIDE SEQUENCE</scope>
    <source>
        <strain evidence="3">BC1065</strain>
    </source>
</reference>
<feature type="chain" id="PRO_5040467720" evidence="2">
    <location>
        <begin position="25"/>
        <end position="539"/>
    </location>
</feature>
<feature type="signal peptide" evidence="2">
    <location>
        <begin position="1"/>
        <end position="24"/>
    </location>
</feature>